<keyword evidence="5" id="KW-1185">Reference proteome</keyword>
<protein>
    <submittedName>
        <fullName evidence="4">Response regulator</fullName>
    </submittedName>
</protein>
<evidence type="ECO:0000259" key="3">
    <source>
        <dbReference type="PROSITE" id="PS50110"/>
    </source>
</evidence>
<organism evidence="4 5">
    <name type="scientific">Rarispira pelagica</name>
    <dbReference type="NCBI Taxonomy" id="3141764"/>
    <lineage>
        <taxon>Bacteria</taxon>
        <taxon>Pseudomonadati</taxon>
        <taxon>Spirochaetota</taxon>
        <taxon>Spirochaetia</taxon>
        <taxon>Winmispirales</taxon>
        <taxon>Winmispiraceae</taxon>
        <taxon>Rarispira</taxon>
    </lineage>
</organism>
<evidence type="ECO:0000256" key="1">
    <source>
        <dbReference type="ARBA" id="ARBA00022553"/>
    </source>
</evidence>
<reference evidence="4 5" key="1">
    <citation type="submission" date="2024-03" db="EMBL/GenBank/DDBJ databases">
        <title>Ignisphaera cupida sp. nov., a hyperthermophilic hydrolytic archaeon from a hot spring of Kamchatka, and proposal of Ignisphaeraceae fam. nov.</title>
        <authorList>
            <person name="Podosokorskaya O.A."/>
            <person name="Elcheninov A.G."/>
            <person name="Maltseva A.I."/>
            <person name="Zayulina K.S."/>
            <person name="Novikov A."/>
            <person name="Merkel A.Y."/>
        </authorList>
    </citation>
    <scope>NUCLEOTIDE SEQUENCE [LARGE SCALE GENOMIC DNA]</scope>
    <source>
        <strain evidence="4 5">38H-sp</strain>
    </source>
</reference>
<comment type="caution">
    <text evidence="4">The sequence shown here is derived from an EMBL/GenBank/DDBJ whole genome shotgun (WGS) entry which is preliminary data.</text>
</comment>
<dbReference type="Gene3D" id="3.40.50.2300">
    <property type="match status" value="1"/>
</dbReference>
<dbReference type="Pfam" id="PF00072">
    <property type="entry name" value="Response_reg"/>
    <property type="match status" value="1"/>
</dbReference>
<evidence type="ECO:0000313" key="4">
    <source>
        <dbReference type="EMBL" id="MEM5947137.1"/>
    </source>
</evidence>
<name>A0ABU9U8Y7_9SPIR</name>
<keyword evidence="1 2" id="KW-0597">Phosphoprotein</keyword>
<accession>A0ABU9U8Y7</accession>
<sequence>MAKKVLIADDALLARKIARKILEKEGYEIEEASSGAEAIEMVEKIKPDILLLDLLMPGIDGTKVLEEIKNKGIRLPIIVVSADTQETTRKKCFDLGAKAFLNKPLTEEDLKKALQEVQ</sequence>
<proteinExistence type="predicted"/>
<feature type="modified residue" description="4-aspartylphosphate" evidence="2">
    <location>
        <position position="53"/>
    </location>
</feature>
<dbReference type="RefSeq" id="WP_420068590.1">
    <property type="nucleotide sequence ID" value="NZ_JBCHKQ010000001.1"/>
</dbReference>
<dbReference type="InterPro" id="IPR011006">
    <property type="entry name" value="CheY-like_superfamily"/>
</dbReference>
<dbReference type="PANTHER" id="PTHR44591:SF24">
    <property type="entry name" value="PROTEIN-GLUTAMATE METHYLESTERASE_PROTEIN-GLUTAMINE GLUTAMINASE 1"/>
    <property type="match status" value="1"/>
</dbReference>
<dbReference type="PROSITE" id="PS50110">
    <property type="entry name" value="RESPONSE_REGULATORY"/>
    <property type="match status" value="1"/>
</dbReference>
<dbReference type="EMBL" id="JBCHKQ010000001">
    <property type="protein sequence ID" value="MEM5947137.1"/>
    <property type="molecule type" value="Genomic_DNA"/>
</dbReference>
<gene>
    <name evidence="4" type="ORF">WKV44_01115</name>
</gene>
<dbReference type="SMART" id="SM00448">
    <property type="entry name" value="REC"/>
    <property type="match status" value="1"/>
</dbReference>
<feature type="domain" description="Response regulatory" evidence="3">
    <location>
        <begin position="4"/>
        <end position="118"/>
    </location>
</feature>
<dbReference type="PANTHER" id="PTHR44591">
    <property type="entry name" value="STRESS RESPONSE REGULATOR PROTEIN 1"/>
    <property type="match status" value="1"/>
</dbReference>
<dbReference type="InterPro" id="IPR001789">
    <property type="entry name" value="Sig_transdc_resp-reg_receiver"/>
</dbReference>
<dbReference type="Proteomes" id="UP001466331">
    <property type="component" value="Unassembled WGS sequence"/>
</dbReference>
<evidence type="ECO:0000256" key="2">
    <source>
        <dbReference type="PROSITE-ProRule" id="PRU00169"/>
    </source>
</evidence>
<evidence type="ECO:0000313" key="5">
    <source>
        <dbReference type="Proteomes" id="UP001466331"/>
    </source>
</evidence>
<dbReference type="InterPro" id="IPR050595">
    <property type="entry name" value="Bact_response_regulator"/>
</dbReference>
<dbReference type="SUPFAM" id="SSF52172">
    <property type="entry name" value="CheY-like"/>
    <property type="match status" value="1"/>
</dbReference>